<evidence type="ECO:0000313" key="3">
    <source>
        <dbReference type="Proteomes" id="UP000035265"/>
    </source>
</evidence>
<dbReference type="EMBL" id="JNBQ01000002">
    <property type="protein sequence ID" value="KLN36186.1"/>
    <property type="molecule type" value="Genomic_DNA"/>
</dbReference>
<comment type="caution">
    <text evidence="2">The sequence shown here is derived from an EMBL/GenBank/DDBJ whole genome shotgun (WGS) entry which is preliminary data.</text>
</comment>
<dbReference type="AlphaFoldDB" id="A0A0H2KRM7"/>
<sequence>MYGVSVLDAGADSWTGLYLCRAADADHARRRIREAGFHKKQIQGRWTPTDPPPRVPGELAADDERWFRCRCDDDGWGPWEPLPRDYRHPSPARGAVDPSVR</sequence>
<organism evidence="2 3">
    <name type="scientific">Cellulosimicrobium funkei</name>
    <dbReference type="NCBI Taxonomy" id="264251"/>
    <lineage>
        <taxon>Bacteria</taxon>
        <taxon>Bacillati</taxon>
        <taxon>Actinomycetota</taxon>
        <taxon>Actinomycetes</taxon>
        <taxon>Micrococcales</taxon>
        <taxon>Promicromonosporaceae</taxon>
        <taxon>Cellulosimicrobium</taxon>
    </lineage>
</organism>
<dbReference type="STRING" id="264251.FB00_04090"/>
<proteinExistence type="predicted"/>
<gene>
    <name evidence="2" type="ORF">FB00_04090</name>
</gene>
<name>A0A0H2KRM7_9MICO</name>
<keyword evidence="3" id="KW-1185">Reference proteome</keyword>
<dbReference type="PATRIC" id="fig|264251.5.peg.839"/>
<feature type="region of interest" description="Disordered" evidence="1">
    <location>
        <begin position="79"/>
        <end position="101"/>
    </location>
</feature>
<evidence type="ECO:0000256" key="1">
    <source>
        <dbReference type="SAM" id="MobiDB-lite"/>
    </source>
</evidence>
<protein>
    <submittedName>
        <fullName evidence="2">Uncharacterized protein</fullName>
    </submittedName>
</protein>
<dbReference type="Proteomes" id="UP000035265">
    <property type="component" value="Unassembled WGS sequence"/>
</dbReference>
<reference evidence="2 3" key="1">
    <citation type="submission" date="2014-05" db="EMBL/GenBank/DDBJ databases">
        <title>Cellulosimicrobium funkei U11 genome.</title>
        <authorList>
            <person name="Hu C."/>
            <person name="Gong Y."/>
            <person name="Wan W."/>
            <person name="Jiang M."/>
        </authorList>
    </citation>
    <scope>NUCLEOTIDE SEQUENCE [LARGE SCALE GENOMIC DNA]</scope>
    <source>
        <strain evidence="2 3">U11</strain>
    </source>
</reference>
<accession>A0A0H2KRM7</accession>
<evidence type="ECO:0000313" key="2">
    <source>
        <dbReference type="EMBL" id="KLN36186.1"/>
    </source>
</evidence>